<dbReference type="SUPFAM" id="SSF47413">
    <property type="entry name" value="lambda repressor-like DNA-binding domains"/>
    <property type="match status" value="1"/>
</dbReference>
<evidence type="ECO:0000313" key="3">
    <source>
        <dbReference type="Proteomes" id="UP001501009"/>
    </source>
</evidence>
<dbReference type="Proteomes" id="UP001501009">
    <property type="component" value="Unassembled WGS sequence"/>
</dbReference>
<dbReference type="Gene3D" id="1.10.260.40">
    <property type="entry name" value="lambda repressor-like DNA-binding domains"/>
    <property type="match status" value="1"/>
</dbReference>
<keyword evidence="3" id="KW-1185">Reference proteome</keyword>
<comment type="caution">
    <text evidence="2">The sequence shown here is derived from an EMBL/GenBank/DDBJ whole genome shotgun (WGS) entry which is preliminary data.</text>
</comment>
<gene>
    <name evidence="2" type="ORF">GCM10022403_035060</name>
</gene>
<dbReference type="Pfam" id="PF13560">
    <property type="entry name" value="HTH_31"/>
    <property type="match status" value="1"/>
</dbReference>
<evidence type="ECO:0000313" key="2">
    <source>
        <dbReference type="EMBL" id="GAA3798198.1"/>
    </source>
</evidence>
<dbReference type="PROSITE" id="PS50943">
    <property type="entry name" value="HTH_CROC1"/>
    <property type="match status" value="1"/>
</dbReference>
<dbReference type="RefSeq" id="WP_275780102.1">
    <property type="nucleotide sequence ID" value="NZ_BAABDE010000016.1"/>
</dbReference>
<sequence>MPRPAPLSLVSDLGAVIRGRRQAKRMHQAELGRLVGYSTSWVCRVEANRLQPSWPALVKLADVLGLQAADLTPQPHPCEAGKSTIVSGNEASQDQEDAVRRRTLLAGATAVGAALTGLPAAAASGRPLDGLEDLLVYGPSSPTRRVTADAVRGTVTASRTEFLGCQYTRLATALPKRLALAHALGGEVGATALAQLWSLATRVCIKAGDDRLTAVTADRAVAAAATVDAPLVQAEARRMVASAYRRHGLHAKSAVIAVRAADALPSAHDPATLSARGNLYATAAYAAAKAGDRDSALALITEARGRADEVGTLATPAAAPGTVFGPPQVALHEVSVHYLLGDAGKAIGIARGISPLGLPKERLVRVRWETARAYAQWNRWHQCLSELEAIERIAPQEVRRPAVRTLTRTMLSTPAPTHGVKAFAQRINAI</sequence>
<dbReference type="CDD" id="cd00093">
    <property type="entry name" value="HTH_XRE"/>
    <property type="match status" value="1"/>
</dbReference>
<reference evidence="3" key="1">
    <citation type="journal article" date="2019" name="Int. J. Syst. Evol. Microbiol.">
        <title>The Global Catalogue of Microorganisms (GCM) 10K type strain sequencing project: providing services to taxonomists for standard genome sequencing and annotation.</title>
        <authorList>
            <consortium name="The Broad Institute Genomics Platform"/>
            <consortium name="The Broad Institute Genome Sequencing Center for Infectious Disease"/>
            <person name="Wu L."/>
            <person name="Ma J."/>
        </authorList>
    </citation>
    <scope>NUCLEOTIDE SEQUENCE [LARGE SCALE GENOMIC DNA]</scope>
    <source>
        <strain evidence="3">JCM 17138</strain>
    </source>
</reference>
<evidence type="ECO:0000259" key="1">
    <source>
        <dbReference type="PROSITE" id="PS50943"/>
    </source>
</evidence>
<dbReference type="InterPro" id="IPR010982">
    <property type="entry name" value="Lambda_DNA-bd_dom_sf"/>
</dbReference>
<dbReference type="EMBL" id="BAABDE010000016">
    <property type="protein sequence ID" value="GAA3798198.1"/>
    <property type="molecule type" value="Genomic_DNA"/>
</dbReference>
<proteinExistence type="predicted"/>
<accession>A0ABP7HKY6</accession>
<protein>
    <recommendedName>
        <fullName evidence="1">HTH cro/C1-type domain-containing protein</fullName>
    </recommendedName>
</protein>
<name>A0ABP7HKY6_9ACTN</name>
<dbReference type="SMART" id="SM00530">
    <property type="entry name" value="HTH_XRE"/>
    <property type="match status" value="1"/>
</dbReference>
<feature type="domain" description="HTH cro/C1-type" evidence="1">
    <location>
        <begin position="17"/>
        <end position="71"/>
    </location>
</feature>
<dbReference type="InterPro" id="IPR001387">
    <property type="entry name" value="Cro/C1-type_HTH"/>
</dbReference>
<organism evidence="2 3">
    <name type="scientific">Streptomyces coacervatus</name>
    <dbReference type="NCBI Taxonomy" id="647381"/>
    <lineage>
        <taxon>Bacteria</taxon>
        <taxon>Bacillati</taxon>
        <taxon>Actinomycetota</taxon>
        <taxon>Actinomycetes</taxon>
        <taxon>Kitasatosporales</taxon>
        <taxon>Streptomycetaceae</taxon>
        <taxon>Streptomyces</taxon>
    </lineage>
</organism>